<evidence type="ECO:0000313" key="3">
    <source>
        <dbReference type="Proteomes" id="UP000807159"/>
    </source>
</evidence>
<dbReference type="Proteomes" id="UP000807159">
    <property type="component" value="Chromosome 8"/>
</dbReference>
<protein>
    <submittedName>
        <fullName evidence="2">Uncharacterized protein</fullName>
    </submittedName>
</protein>
<proteinExistence type="predicted"/>
<dbReference type="AlphaFoldDB" id="A0A8T2Y5G8"/>
<accession>A0A8T2Y5G8</accession>
<dbReference type="PANTHER" id="PTHR38940:SF4">
    <property type="entry name" value="OS01G0775100 PROTEIN"/>
    <property type="match status" value="1"/>
</dbReference>
<evidence type="ECO:0000256" key="1">
    <source>
        <dbReference type="SAM" id="MobiDB-lite"/>
    </source>
</evidence>
<dbReference type="EMBL" id="JACEGQ020000008">
    <property type="protein sequence ID" value="KAH8500262.1"/>
    <property type="molecule type" value="Genomic_DNA"/>
</dbReference>
<name>A0A8T2Y5G8_POPDE</name>
<feature type="region of interest" description="Disordered" evidence="1">
    <location>
        <begin position="1"/>
        <end position="43"/>
    </location>
</feature>
<evidence type="ECO:0000313" key="2">
    <source>
        <dbReference type="EMBL" id="KAH8500262.1"/>
    </source>
</evidence>
<reference evidence="2" key="1">
    <citation type="journal article" date="2021" name="J. Hered.">
        <title>Genome Assembly of Salicaceae Populus deltoides (Eastern Cottonwood) I-69 Based on Nanopore Sequencing and Hi-C Technologies.</title>
        <authorList>
            <person name="Bai S."/>
            <person name="Wu H."/>
            <person name="Zhang J."/>
            <person name="Pan Z."/>
            <person name="Zhao W."/>
            <person name="Li Z."/>
            <person name="Tong C."/>
        </authorList>
    </citation>
    <scope>NUCLEOTIDE SEQUENCE</scope>
    <source>
        <tissue evidence="2">Leaf</tissue>
    </source>
</reference>
<comment type="caution">
    <text evidence="2">The sequence shown here is derived from an EMBL/GenBank/DDBJ whole genome shotgun (WGS) entry which is preliminary data.</text>
</comment>
<organism evidence="2 3">
    <name type="scientific">Populus deltoides</name>
    <name type="common">Eastern poplar</name>
    <name type="synonym">Eastern cottonwood</name>
    <dbReference type="NCBI Taxonomy" id="3696"/>
    <lineage>
        <taxon>Eukaryota</taxon>
        <taxon>Viridiplantae</taxon>
        <taxon>Streptophyta</taxon>
        <taxon>Embryophyta</taxon>
        <taxon>Tracheophyta</taxon>
        <taxon>Spermatophyta</taxon>
        <taxon>Magnoliopsida</taxon>
        <taxon>eudicotyledons</taxon>
        <taxon>Gunneridae</taxon>
        <taxon>Pentapetalae</taxon>
        <taxon>rosids</taxon>
        <taxon>fabids</taxon>
        <taxon>Malpighiales</taxon>
        <taxon>Salicaceae</taxon>
        <taxon>Saliceae</taxon>
        <taxon>Populus</taxon>
    </lineage>
</organism>
<sequence>MATDKEKDGTSSNSSRGKRKSDDAEQPSEGKATNTSGYKSDPLTGLWITRLSPKTSGPLSNRDLCHRRTGETLDGFTDFIRLKAQWQNHPSSYQDKTIVGAREEEHFTEDPVCMHNCANSTEVSFSINKVNGHHDEKSMCKMNSTLPFSRFRNSEAMASVFARRLDALKHIMPSYGTDDS</sequence>
<keyword evidence="3" id="KW-1185">Reference proteome</keyword>
<gene>
    <name evidence="2" type="ORF">H0E87_015488</name>
</gene>
<dbReference type="PANTHER" id="PTHR38940">
    <property type="entry name" value="PLUS3 DOMAIN-CONTAINING PROTEIN"/>
    <property type="match status" value="1"/>
</dbReference>